<dbReference type="GO" id="GO:0006865">
    <property type="term" value="P:amino acid transport"/>
    <property type="evidence" value="ECO:0007669"/>
    <property type="project" value="UniProtKB-KW"/>
</dbReference>
<keyword evidence="5" id="KW-0029">Amino-acid transport</keyword>
<evidence type="ECO:0000256" key="5">
    <source>
        <dbReference type="ARBA" id="ARBA00022970"/>
    </source>
</evidence>
<evidence type="ECO:0000256" key="2">
    <source>
        <dbReference type="ARBA" id="ARBA00022448"/>
    </source>
</evidence>
<evidence type="ECO:0000256" key="3">
    <source>
        <dbReference type="ARBA" id="ARBA00022475"/>
    </source>
</evidence>
<dbReference type="InterPro" id="IPR052157">
    <property type="entry name" value="BCAA_transport_permease"/>
</dbReference>
<dbReference type="Pfam" id="PF02653">
    <property type="entry name" value="BPD_transp_2"/>
    <property type="match status" value="1"/>
</dbReference>
<evidence type="ECO:0000256" key="6">
    <source>
        <dbReference type="ARBA" id="ARBA00022989"/>
    </source>
</evidence>
<dbReference type="STRING" id="1458425.SRAA_2267"/>
<keyword evidence="11" id="KW-1185">Reference proteome</keyword>
<dbReference type="CDD" id="cd06582">
    <property type="entry name" value="TM_PBP1_LivH_like"/>
    <property type="match status" value="1"/>
</dbReference>
<reference evidence="10 11" key="1">
    <citation type="journal article" date="2014" name="Nat. Commun.">
        <title>Physiological and genomic features of highly alkaliphilic hydrogen-utilizing Betaproteobacteria from a continental serpentinizing site.</title>
        <authorList>
            <person name="Suzuki S."/>
            <person name="Kuenen J.G."/>
            <person name="Schipper K."/>
            <person name="van der Velde S."/>
            <person name="Ishii S."/>
            <person name="Wu A."/>
            <person name="Sorokin D.Y."/>
            <person name="Tenney A."/>
            <person name="Meng X.Y."/>
            <person name="Morrill P.L."/>
            <person name="Kamagata Y."/>
            <person name="Muyzer G."/>
            <person name="Nealson K.H."/>
        </authorList>
    </citation>
    <scope>NUCLEOTIDE SEQUENCE [LARGE SCALE GENOMIC DNA]</scope>
    <source>
        <strain evidence="10 11">A1</strain>
    </source>
</reference>
<dbReference type="KEGG" id="cbaa:SRAA_2267"/>
<dbReference type="GO" id="GO:0005886">
    <property type="term" value="C:plasma membrane"/>
    <property type="evidence" value="ECO:0007669"/>
    <property type="project" value="UniProtKB-SubCell"/>
</dbReference>
<dbReference type="OrthoDB" id="9807115at2"/>
<keyword evidence="4 9" id="KW-0812">Transmembrane</keyword>
<protein>
    <submittedName>
        <fullName evidence="10">Branched-chain amino acid ABC-type transport system, permease components</fullName>
    </submittedName>
</protein>
<gene>
    <name evidence="10" type="ORF">SRAA_2267</name>
</gene>
<dbReference type="EMBL" id="AP014568">
    <property type="protein sequence ID" value="BAO82121.1"/>
    <property type="molecule type" value="Genomic_DNA"/>
</dbReference>
<evidence type="ECO:0000256" key="9">
    <source>
        <dbReference type="SAM" id="Phobius"/>
    </source>
</evidence>
<dbReference type="AlphaFoldDB" id="A0A060NIV9"/>
<evidence type="ECO:0000256" key="1">
    <source>
        <dbReference type="ARBA" id="ARBA00004651"/>
    </source>
</evidence>
<keyword evidence="6 9" id="KW-1133">Transmembrane helix</keyword>
<dbReference type="PANTHER" id="PTHR11795">
    <property type="entry name" value="BRANCHED-CHAIN AMINO ACID TRANSPORT SYSTEM PERMEASE PROTEIN LIVH"/>
    <property type="match status" value="1"/>
</dbReference>
<keyword evidence="3" id="KW-1003">Cell membrane</keyword>
<feature type="transmembrane region" description="Helical" evidence="9">
    <location>
        <begin position="104"/>
        <end position="124"/>
    </location>
</feature>
<feature type="transmembrane region" description="Helical" evidence="9">
    <location>
        <begin position="6"/>
        <end position="27"/>
    </location>
</feature>
<feature type="transmembrane region" description="Helical" evidence="9">
    <location>
        <begin position="39"/>
        <end position="59"/>
    </location>
</feature>
<keyword evidence="7 9" id="KW-0472">Membrane</keyword>
<comment type="subcellular location">
    <subcellularLocation>
        <location evidence="1">Cell membrane</location>
        <topology evidence="1">Multi-pass membrane protein</topology>
    </subcellularLocation>
</comment>
<feature type="transmembrane region" description="Helical" evidence="9">
    <location>
        <begin position="65"/>
        <end position="84"/>
    </location>
</feature>
<evidence type="ECO:0000256" key="8">
    <source>
        <dbReference type="ARBA" id="ARBA00037998"/>
    </source>
</evidence>
<accession>A0A060NIV9</accession>
<feature type="transmembrane region" description="Helical" evidence="9">
    <location>
        <begin position="271"/>
        <end position="289"/>
    </location>
</feature>
<name>A0A060NIV9_9BURK</name>
<evidence type="ECO:0000256" key="7">
    <source>
        <dbReference type="ARBA" id="ARBA00023136"/>
    </source>
</evidence>
<dbReference type="RefSeq" id="WP_034111081.1">
    <property type="nucleotide sequence ID" value="NZ_AP014568.1"/>
</dbReference>
<dbReference type="InterPro" id="IPR001851">
    <property type="entry name" value="ABC_transp_permease"/>
</dbReference>
<dbReference type="GO" id="GO:0022857">
    <property type="term" value="F:transmembrane transporter activity"/>
    <property type="evidence" value="ECO:0007669"/>
    <property type="project" value="InterPro"/>
</dbReference>
<dbReference type="HOGENOM" id="CLU_039929_2_0_4"/>
<sequence length="296" mass="31894">MSISAWIELIASGLITGGIYALIALGLNLQYGLMRILNIAHGEFLLVGAFLTWMVHTYFGVSPLLMLPLTFGLMLLLGWVVHWLCFRPLTQTSPNLDVFEARGLMVAFGMMFLVKSFVTFVWGGDIRGYDYLSQPVHLGFGQFALNKLLIFVLSLLFCVALIVLLRLTLLGKGVRALMQSPVGAQLVGIDTKRLHPLMFGIGLALSGVAGVLLSMAYTISPDMGQAFTITALIVIALGGFGSMGGALVGGLLLGVIEAIAMHYTSPSLKALLSYLVFIGVLVLRPEGLFTRKGRKA</sequence>
<evidence type="ECO:0000313" key="11">
    <source>
        <dbReference type="Proteomes" id="UP000067461"/>
    </source>
</evidence>
<organism evidence="10 11">
    <name type="scientific">Serpentinimonas raichei</name>
    <dbReference type="NCBI Taxonomy" id="1458425"/>
    <lineage>
        <taxon>Bacteria</taxon>
        <taxon>Pseudomonadati</taxon>
        <taxon>Pseudomonadota</taxon>
        <taxon>Betaproteobacteria</taxon>
        <taxon>Burkholderiales</taxon>
        <taxon>Comamonadaceae</taxon>
        <taxon>Serpentinimonas</taxon>
    </lineage>
</organism>
<comment type="similarity">
    <text evidence="8">Belongs to the binding-protein-dependent transport system permease family. LivHM subfamily.</text>
</comment>
<evidence type="ECO:0000256" key="4">
    <source>
        <dbReference type="ARBA" id="ARBA00022692"/>
    </source>
</evidence>
<dbReference type="PANTHER" id="PTHR11795:SF445">
    <property type="entry name" value="AMINO ACID ABC TRANSPORTER PERMEASE PROTEIN"/>
    <property type="match status" value="1"/>
</dbReference>
<feature type="transmembrane region" description="Helical" evidence="9">
    <location>
        <begin position="197"/>
        <end position="217"/>
    </location>
</feature>
<keyword evidence="2" id="KW-0813">Transport</keyword>
<feature type="transmembrane region" description="Helical" evidence="9">
    <location>
        <begin position="144"/>
        <end position="169"/>
    </location>
</feature>
<evidence type="ECO:0000313" key="10">
    <source>
        <dbReference type="EMBL" id="BAO82121.1"/>
    </source>
</evidence>
<dbReference type="Proteomes" id="UP000067461">
    <property type="component" value="Chromosome"/>
</dbReference>
<proteinExistence type="inferred from homology"/>